<dbReference type="AlphaFoldDB" id="B3T6X7"/>
<gene>
    <name evidence="1" type="ORF">ALOHA_HF4000APKG2O16ctg9g14</name>
</gene>
<proteinExistence type="predicted"/>
<sequence>MIRVIKETTPMNVPSIKLKKTIILFFMSLDYEYIQNITYN</sequence>
<evidence type="ECO:0000313" key="1">
    <source>
        <dbReference type="EMBL" id="ABZ08336.1"/>
    </source>
</evidence>
<reference evidence="1" key="1">
    <citation type="journal article" date="2008" name="ISME J.">
        <title>Genomic patterns of recombination, clonal divergence and environment in marine microbial populations.</title>
        <authorList>
            <person name="Konstantinidis K.T."/>
            <person name="Delong E.F."/>
        </authorList>
    </citation>
    <scope>NUCLEOTIDE SEQUENCE</scope>
</reference>
<protein>
    <submittedName>
        <fullName evidence="1">Uncharacterized protein</fullName>
    </submittedName>
</protein>
<dbReference type="EMBL" id="EU016627">
    <property type="protein sequence ID" value="ABZ08336.1"/>
    <property type="molecule type" value="Genomic_DNA"/>
</dbReference>
<organism evidence="1">
    <name type="scientific">uncultured marine crenarchaeote HF4000_APKG2O16</name>
    <dbReference type="NCBI Taxonomy" id="455582"/>
    <lineage>
        <taxon>Archaea</taxon>
        <taxon>Nitrososphaerota</taxon>
        <taxon>Nitrososphaeria</taxon>
        <taxon>Nitrosopumilales</taxon>
        <taxon>environmental samples</taxon>
    </lineage>
</organism>
<accession>B3T6X7</accession>
<name>B3T6X7_9ARCH</name>